<dbReference type="Proteomes" id="UP000270673">
    <property type="component" value="Chromosome"/>
</dbReference>
<feature type="chain" id="PRO_5019537082" evidence="1">
    <location>
        <begin position="22"/>
        <end position="233"/>
    </location>
</feature>
<accession>A0A3S9VUA6</accession>
<name>A0A3S9VUA6_9BACT</name>
<evidence type="ECO:0000259" key="2">
    <source>
        <dbReference type="Pfam" id="PF11738"/>
    </source>
</evidence>
<dbReference type="Pfam" id="PF13739">
    <property type="entry name" value="PdaC"/>
    <property type="match status" value="1"/>
</dbReference>
<organism evidence="4 5">
    <name type="scientific">Butyricimonas faecalis</name>
    <dbReference type="NCBI Taxonomy" id="2093856"/>
    <lineage>
        <taxon>Bacteria</taxon>
        <taxon>Pseudomonadati</taxon>
        <taxon>Bacteroidota</taxon>
        <taxon>Bacteroidia</taxon>
        <taxon>Bacteroidales</taxon>
        <taxon>Odoribacteraceae</taxon>
        <taxon>Butyricimonas</taxon>
    </lineage>
</organism>
<evidence type="ECO:0000259" key="3">
    <source>
        <dbReference type="Pfam" id="PF13739"/>
    </source>
</evidence>
<evidence type="ECO:0000256" key="1">
    <source>
        <dbReference type="SAM" id="SignalP"/>
    </source>
</evidence>
<proteinExistence type="predicted"/>
<reference evidence="4 5" key="1">
    <citation type="submission" date="2018-10" db="EMBL/GenBank/DDBJ databases">
        <title>Butyricimonas faecalis sp. nov., isolated from human faeces and emended description of the genus Butyricimonas.</title>
        <authorList>
            <person name="Le Roy T."/>
            <person name="Van der Smissen P."/>
            <person name="Paquot A."/>
            <person name="Delzenne N."/>
            <person name="Muccioli G."/>
            <person name="Collet J.-F."/>
            <person name="Cani P.D."/>
        </authorList>
    </citation>
    <scope>NUCLEOTIDE SEQUENCE [LARGE SCALE GENOMIC DNA]</scope>
    <source>
        <strain evidence="4 5">H184</strain>
    </source>
</reference>
<dbReference type="PROSITE" id="PS51257">
    <property type="entry name" value="PROKAR_LIPOPROTEIN"/>
    <property type="match status" value="1"/>
</dbReference>
<dbReference type="KEGG" id="buy:D8S85_11295"/>
<dbReference type="Pfam" id="PF11738">
    <property type="entry name" value="DUF3298"/>
    <property type="match status" value="1"/>
</dbReference>
<dbReference type="InterPro" id="IPR021729">
    <property type="entry name" value="DUF3298"/>
</dbReference>
<feature type="signal peptide" evidence="1">
    <location>
        <begin position="1"/>
        <end position="21"/>
    </location>
</feature>
<evidence type="ECO:0000313" key="4">
    <source>
        <dbReference type="EMBL" id="AZS30071.1"/>
    </source>
</evidence>
<dbReference type="OrthoDB" id="594879at2"/>
<keyword evidence="1" id="KW-0732">Signal</keyword>
<protein>
    <submittedName>
        <fullName evidence="4">DUF3298/DUF4163 domain-containing protein</fullName>
    </submittedName>
</protein>
<dbReference type="InterPro" id="IPR037126">
    <property type="entry name" value="PdaC/RsiV-like_sf"/>
</dbReference>
<evidence type="ECO:0000313" key="5">
    <source>
        <dbReference type="Proteomes" id="UP000270673"/>
    </source>
</evidence>
<dbReference type="InterPro" id="IPR025303">
    <property type="entry name" value="PdaC"/>
</dbReference>
<sequence>MKHTMKSTLIMAVFMAFTFMGCQPKVQDLNVKNEKVTVNSENWDITVNRSMFSSADANVNKSCEVLNKKIEKFVNDLQDSLKADANEFFQSWQGSGEERPAWIYELQVGDSVFMANDRYVSVRLMVYTFTGGAHGITNFYTFNYDVQNQKFLTDQEVLNYVNEAQINAQLKANFKNPEGCFTTDPTLKDVTTVNFNKKSVCFTYGQYVLGAYACGVAEVTVPRAALKNDLLIK</sequence>
<dbReference type="Gene3D" id="3.30.565.40">
    <property type="entry name" value="Fervidobacterium nodosum Rt17-B1 like"/>
    <property type="match status" value="1"/>
</dbReference>
<dbReference type="Gene3D" id="3.90.640.20">
    <property type="entry name" value="Heat-shock cognate protein, ATPase"/>
    <property type="match status" value="1"/>
</dbReference>
<dbReference type="AlphaFoldDB" id="A0A3S9VUA6"/>
<dbReference type="EMBL" id="CP032819">
    <property type="protein sequence ID" value="AZS30071.1"/>
    <property type="molecule type" value="Genomic_DNA"/>
</dbReference>
<feature type="domain" description="DUF3298" evidence="2">
    <location>
        <begin position="158"/>
        <end position="223"/>
    </location>
</feature>
<feature type="domain" description="Deacetylase PdaC" evidence="3">
    <location>
        <begin position="44"/>
        <end position="137"/>
    </location>
</feature>
<gene>
    <name evidence="4" type="ORF">D8S85_11295</name>
</gene>
<keyword evidence="5" id="KW-1185">Reference proteome</keyword>